<dbReference type="OrthoDB" id="3515089at2"/>
<evidence type="ECO:0000313" key="3">
    <source>
        <dbReference type="Proteomes" id="UP000272400"/>
    </source>
</evidence>
<gene>
    <name evidence="2" type="ORF">EDD29_8490</name>
</gene>
<organism evidence="2 3">
    <name type="scientific">Actinocorallia herbida</name>
    <dbReference type="NCBI Taxonomy" id="58109"/>
    <lineage>
        <taxon>Bacteria</taxon>
        <taxon>Bacillati</taxon>
        <taxon>Actinomycetota</taxon>
        <taxon>Actinomycetes</taxon>
        <taxon>Streptosporangiales</taxon>
        <taxon>Thermomonosporaceae</taxon>
        <taxon>Actinocorallia</taxon>
    </lineage>
</organism>
<feature type="region of interest" description="Disordered" evidence="1">
    <location>
        <begin position="215"/>
        <end position="236"/>
    </location>
</feature>
<keyword evidence="3" id="KW-1185">Reference proteome</keyword>
<feature type="compositionally biased region" description="Pro residues" evidence="1">
    <location>
        <begin position="218"/>
        <end position="231"/>
    </location>
</feature>
<dbReference type="RefSeq" id="WP_148086275.1">
    <property type="nucleotide sequence ID" value="NZ_RJKE01000001.1"/>
</dbReference>
<accession>A0A3N1DB50</accession>
<evidence type="ECO:0000256" key="1">
    <source>
        <dbReference type="SAM" id="MobiDB-lite"/>
    </source>
</evidence>
<proteinExistence type="predicted"/>
<name>A0A3N1DB50_9ACTN</name>
<evidence type="ECO:0000313" key="2">
    <source>
        <dbReference type="EMBL" id="ROO90752.1"/>
    </source>
</evidence>
<sequence>MLLKRVGVVVVAFGAVVWVGAEAPWDDGNDRWKLVADEGSVVFGEVVATGEREAWAFGWEKVGIKAWMPMADGPNRPTAFHWDGKDWAEQELPVERGEIGSVVAVSPSDVWALAGTDDGGTSALHWDGGAWTVARTFPADEGFFTLAAAGGDVWLLGDHTAWHYDGAAWSQREIPFDAFRASARAADDVWAIDITAAAVHRFDGKDWAAVDVADALPTEPPPADDAPPSPEGPRLDSITADASGVWITGEIGVSPFLLFQTDTGWRSEDISEKSGRMTHSEHPVADGVGGHWFLGSTDVNGYDSALAHRDAKGGWTKVPSGGELSSLSVFPGGPLFATGAIGGAGGVFRSLR</sequence>
<reference evidence="2 3" key="1">
    <citation type="submission" date="2018-11" db="EMBL/GenBank/DDBJ databases">
        <title>Sequencing the genomes of 1000 actinobacteria strains.</title>
        <authorList>
            <person name="Klenk H.-P."/>
        </authorList>
    </citation>
    <scope>NUCLEOTIDE SEQUENCE [LARGE SCALE GENOMIC DNA]</scope>
    <source>
        <strain evidence="2 3">DSM 44254</strain>
    </source>
</reference>
<evidence type="ECO:0008006" key="4">
    <source>
        <dbReference type="Google" id="ProtNLM"/>
    </source>
</evidence>
<dbReference type="AlphaFoldDB" id="A0A3N1DB50"/>
<dbReference type="EMBL" id="RJKE01000001">
    <property type="protein sequence ID" value="ROO90752.1"/>
    <property type="molecule type" value="Genomic_DNA"/>
</dbReference>
<protein>
    <recommendedName>
        <fullName evidence="4">Galactose oxidase-like protein</fullName>
    </recommendedName>
</protein>
<dbReference type="Proteomes" id="UP000272400">
    <property type="component" value="Unassembled WGS sequence"/>
</dbReference>
<comment type="caution">
    <text evidence="2">The sequence shown here is derived from an EMBL/GenBank/DDBJ whole genome shotgun (WGS) entry which is preliminary data.</text>
</comment>